<dbReference type="Proteomes" id="UP000002709">
    <property type="component" value="Chromosome"/>
</dbReference>
<keyword evidence="1" id="KW-0812">Transmembrane</keyword>
<dbReference type="Pfam" id="PF14362">
    <property type="entry name" value="DUF4407"/>
    <property type="match status" value="1"/>
</dbReference>
<feature type="transmembrane region" description="Helical" evidence="1">
    <location>
        <begin position="64"/>
        <end position="82"/>
    </location>
</feature>
<dbReference type="OrthoDB" id="594406at2"/>
<feature type="transmembrane region" description="Helical" evidence="1">
    <location>
        <begin position="103"/>
        <end position="121"/>
    </location>
</feature>
<evidence type="ECO:0008006" key="4">
    <source>
        <dbReference type="Google" id="ProtNLM"/>
    </source>
</evidence>
<evidence type="ECO:0000256" key="1">
    <source>
        <dbReference type="SAM" id="Phobius"/>
    </source>
</evidence>
<organism evidence="2 3">
    <name type="scientific">Chlorobium luteolum (strain DSM 273 / BCRC 81028 / 2530)</name>
    <name type="common">Pelodictyon luteolum</name>
    <dbReference type="NCBI Taxonomy" id="319225"/>
    <lineage>
        <taxon>Bacteria</taxon>
        <taxon>Pseudomonadati</taxon>
        <taxon>Chlorobiota</taxon>
        <taxon>Chlorobiia</taxon>
        <taxon>Chlorobiales</taxon>
        <taxon>Chlorobiaceae</taxon>
        <taxon>Chlorobium/Pelodictyon group</taxon>
        <taxon>Pelodictyon</taxon>
    </lineage>
</organism>
<keyword evidence="1" id="KW-1133">Transmembrane helix</keyword>
<proteinExistence type="predicted"/>
<dbReference type="eggNOG" id="COG4192">
    <property type="taxonomic scope" value="Bacteria"/>
</dbReference>
<gene>
    <name evidence="2" type="ordered locus">Plut_1597</name>
</gene>
<sequence>MSRLSRLQRFFWIASGTPIEIIEKYPTEHSKYTGIGATIFFTALFAALSGGYALFFVFSGNPLGSLWALLFGVVWGLAIFNLDRYIVSSIKKTSKGLRQFYQASPRLVFAVLIAIVIARPLELKIFDKEIRARLEEKYLAAERAQIAGVQDAFMAKYGMEAGQLQRFQGEYDALSRDVDRLREELKLEVFGRSSSTTSGVPGYGTYAKNKEDVVQAKQQRLAFLAVQVIRLEEYLDSRKQAEGLNSQMMLSEGEFARKASTAGFADRNWALGELAHSGDDASRSSANAIAFITMLFIALECAPLIVKLLSDAGPSDVDVSETESRIIAQLTNTAFLSKNRIIRQYRIMGSKTGGRRRSRFLSTRQGMRL</sequence>
<dbReference type="InterPro" id="IPR025519">
    <property type="entry name" value="DUF4407"/>
</dbReference>
<evidence type="ECO:0000313" key="3">
    <source>
        <dbReference type="Proteomes" id="UP000002709"/>
    </source>
</evidence>
<keyword evidence="3" id="KW-1185">Reference proteome</keyword>
<name>Q3B2I0_CHLL3</name>
<dbReference type="HOGENOM" id="CLU_046542_1_0_10"/>
<accession>Q3B2I0</accession>
<dbReference type="EMBL" id="CP000096">
    <property type="protein sequence ID" value="ABB24451.1"/>
    <property type="molecule type" value="Genomic_DNA"/>
</dbReference>
<keyword evidence="1" id="KW-0472">Membrane</keyword>
<dbReference type="STRING" id="319225.Plut_1597"/>
<evidence type="ECO:0000313" key="2">
    <source>
        <dbReference type="EMBL" id="ABB24451.1"/>
    </source>
</evidence>
<protein>
    <recommendedName>
        <fullName evidence="4">DUF4407 domain-containing protein</fullName>
    </recommendedName>
</protein>
<dbReference type="KEGG" id="plt:Plut_1597"/>
<reference evidence="3" key="1">
    <citation type="submission" date="2005-08" db="EMBL/GenBank/DDBJ databases">
        <title>Complete sequence of Pelodictyon luteolum DSM 273.</title>
        <authorList>
            <consortium name="US DOE Joint Genome Institute"/>
            <person name="Copeland A."/>
            <person name="Lucas S."/>
            <person name="Lapidus A."/>
            <person name="Barry K."/>
            <person name="Detter J.C."/>
            <person name="Glavina T."/>
            <person name="Hammon N."/>
            <person name="Israni S."/>
            <person name="Pitluck S."/>
            <person name="Bryant D."/>
            <person name="Schmutz J."/>
            <person name="Larimer F."/>
            <person name="Land M."/>
            <person name="Kyrpides N."/>
            <person name="Ivanova N."/>
            <person name="Richardson P."/>
        </authorList>
    </citation>
    <scope>NUCLEOTIDE SEQUENCE [LARGE SCALE GENOMIC DNA]</scope>
    <source>
        <strain evidence="3">DSM 273 / BCRC 81028 / 2530</strain>
    </source>
</reference>
<dbReference type="AlphaFoldDB" id="Q3B2I0"/>
<feature type="transmembrane region" description="Helical" evidence="1">
    <location>
        <begin position="34"/>
        <end position="58"/>
    </location>
</feature>